<dbReference type="GO" id="GO:0046872">
    <property type="term" value="F:metal ion binding"/>
    <property type="evidence" value="ECO:0007669"/>
    <property type="project" value="UniProtKB-KW"/>
</dbReference>
<reference evidence="10 11" key="2">
    <citation type="submission" date="2019-05" db="EMBL/GenBank/DDBJ databases">
        <title>Glycomyces buryatensis sp. nov.</title>
        <authorList>
            <person name="Nikitina E."/>
        </authorList>
    </citation>
    <scope>NUCLEOTIDE SEQUENCE [LARGE SCALE GENOMIC DNA]</scope>
    <source>
        <strain evidence="10 11">18</strain>
    </source>
</reference>
<protein>
    <recommendedName>
        <fullName evidence="3">beta-galactosidase</fullName>
        <ecNumber evidence="3">3.2.1.23</ecNumber>
    </recommendedName>
</protein>
<dbReference type="OrthoDB" id="9800974at2"/>
<keyword evidence="5" id="KW-0378">Hydrolase</keyword>
<gene>
    <name evidence="10" type="ORF">FAB82_11250</name>
</gene>
<comment type="caution">
    <text evidence="10">The sequence shown here is derived from an EMBL/GenBank/DDBJ whole genome shotgun (WGS) entry which is preliminary data.</text>
</comment>
<dbReference type="Gene3D" id="3.40.50.880">
    <property type="match status" value="1"/>
</dbReference>
<evidence type="ECO:0000256" key="6">
    <source>
        <dbReference type="ARBA" id="ARBA00022833"/>
    </source>
</evidence>
<comment type="catalytic activity">
    <reaction evidence="1">
        <text>Hydrolysis of terminal non-reducing beta-D-galactose residues in beta-D-galactosides.</text>
        <dbReference type="EC" id="3.2.1.23"/>
    </reaction>
</comment>
<dbReference type="Pfam" id="PF02449">
    <property type="entry name" value="Glyco_hydro_42"/>
    <property type="match status" value="1"/>
</dbReference>
<dbReference type="SUPFAM" id="SSF52317">
    <property type="entry name" value="Class I glutamine amidotransferase-like"/>
    <property type="match status" value="1"/>
</dbReference>
<evidence type="ECO:0000313" key="11">
    <source>
        <dbReference type="Proteomes" id="UP000308760"/>
    </source>
</evidence>
<dbReference type="CDD" id="cd03143">
    <property type="entry name" value="A4_beta-galactosidase_middle_domain"/>
    <property type="match status" value="1"/>
</dbReference>
<evidence type="ECO:0000256" key="5">
    <source>
        <dbReference type="ARBA" id="ARBA00022801"/>
    </source>
</evidence>
<dbReference type="GO" id="GO:0009341">
    <property type="term" value="C:beta-galactosidase complex"/>
    <property type="evidence" value="ECO:0007669"/>
    <property type="project" value="InterPro"/>
</dbReference>
<comment type="similarity">
    <text evidence="2">Belongs to the glycosyl hydrolase 42 family.</text>
</comment>
<dbReference type="EC" id="3.2.1.23" evidence="3"/>
<dbReference type="RefSeq" id="WP_136534638.1">
    <property type="nucleotide sequence ID" value="NZ_STGY01000043.1"/>
</dbReference>
<proteinExistence type="inferred from homology"/>
<dbReference type="Pfam" id="PF08532">
    <property type="entry name" value="Glyco_hydro_42M"/>
    <property type="match status" value="1"/>
</dbReference>
<dbReference type="GO" id="GO:0005975">
    <property type="term" value="P:carbohydrate metabolic process"/>
    <property type="evidence" value="ECO:0007669"/>
    <property type="project" value="InterPro"/>
</dbReference>
<evidence type="ECO:0000259" key="8">
    <source>
        <dbReference type="Pfam" id="PF02449"/>
    </source>
</evidence>
<dbReference type="PANTHER" id="PTHR36447:SF2">
    <property type="entry name" value="BETA-GALACTOSIDASE YESZ"/>
    <property type="match status" value="1"/>
</dbReference>
<dbReference type="EMBL" id="STGY01000043">
    <property type="protein sequence ID" value="THV41495.1"/>
    <property type="molecule type" value="Genomic_DNA"/>
</dbReference>
<sequence>MSSRPPASPPPGVLFGAAYYAEYHRSDRLDQDLDLMQAAGFTVIRVGESVWSTWEPRDGEFDLEWLEPVLDGAHRRGISVILGTPTYAVPPWLQTAYPEIAAERRTGERIPWGARQEVDYTHPGFRFHSERVIREILKRYATHPAIIGFQVDNEPGLELFHNHGVFTRFVRGLKQQYGDVATLNREWGLTYWSHRIDDWAELWRPDGNTFPQYDLAWRRFQAEQTTEFIGWQADLVDQYRGEGQFVTTCLQYPRRGLDDERLGRVLDIAAGNPYYGMQDHLDALKERQQPNDWTTTGVAGLFGQADRMYSSKQARYLVTETNAQAIGTADANFPPYPGQLKQAAYAFISRGAAMIEYWHWHTLPYGAETYWGGILPHSLVPGRVYSELSELGAELRQLGTALDGYEPDCDVAVLWSNPSRYAMQFMPPLSDEGKSDDESYEHIVSAFHRGVIDAGRQARVMHLDQAADLGAAALAERFPVLVAAGVYIATDAELALLREYAELGGHLILGVRTGYADEEARARVAVAPAIVGEAAGVRYEEFSNLEEPVPVTGTGILDLDEDAAALWWIDGLIPEGAETLARYEHPRFGDFPAVTTNAAGAGRITVVGTVPTPGLARGLVQWAAPASAVDELAGALAAPITVSSGTVPDGRQTWFTFNWGWKPQNLTLARAVTDAVTGELLPAGTEVALEAWSTRAFTAARTAASADTPERTLPQ</sequence>
<evidence type="ECO:0000256" key="2">
    <source>
        <dbReference type="ARBA" id="ARBA00005940"/>
    </source>
</evidence>
<evidence type="ECO:0000313" key="10">
    <source>
        <dbReference type="EMBL" id="THV41495.1"/>
    </source>
</evidence>
<name>A0A4S8QF01_9ACTN</name>
<dbReference type="InterPro" id="IPR013738">
    <property type="entry name" value="Beta_galactosidase_Trimer"/>
</dbReference>
<keyword evidence="11" id="KW-1185">Reference proteome</keyword>
<dbReference type="InterPro" id="IPR013529">
    <property type="entry name" value="Glyco_hydro_42_N"/>
</dbReference>
<organism evidence="10 11">
    <name type="scientific">Glycomyces buryatensis</name>
    <dbReference type="NCBI Taxonomy" id="2570927"/>
    <lineage>
        <taxon>Bacteria</taxon>
        <taxon>Bacillati</taxon>
        <taxon>Actinomycetota</taxon>
        <taxon>Actinomycetes</taxon>
        <taxon>Glycomycetales</taxon>
        <taxon>Glycomycetaceae</taxon>
        <taxon>Glycomyces</taxon>
    </lineage>
</organism>
<evidence type="ECO:0000259" key="9">
    <source>
        <dbReference type="Pfam" id="PF08532"/>
    </source>
</evidence>
<dbReference type="PANTHER" id="PTHR36447">
    <property type="entry name" value="BETA-GALACTOSIDASE GANA"/>
    <property type="match status" value="1"/>
</dbReference>
<keyword evidence="4" id="KW-0479">Metal-binding</keyword>
<evidence type="ECO:0000256" key="3">
    <source>
        <dbReference type="ARBA" id="ARBA00012756"/>
    </source>
</evidence>
<feature type="domain" description="Beta-galactosidase trimerisation" evidence="9">
    <location>
        <begin position="410"/>
        <end position="622"/>
    </location>
</feature>
<keyword evidence="6" id="KW-0862">Zinc</keyword>
<dbReference type="Proteomes" id="UP000308760">
    <property type="component" value="Unassembled WGS sequence"/>
</dbReference>
<dbReference type="SUPFAM" id="SSF51445">
    <property type="entry name" value="(Trans)glycosidases"/>
    <property type="match status" value="1"/>
</dbReference>
<reference evidence="11" key="1">
    <citation type="submission" date="2019-04" db="EMBL/GenBank/DDBJ databases">
        <title>Nocardioides xinjiangensis sp. nov.</title>
        <authorList>
            <person name="Liu S."/>
        </authorList>
    </citation>
    <scope>NUCLEOTIDE SEQUENCE [LARGE SCALE GENOMIC DNA]</scope>
    <source>
        <strain evidence="11">18</strain>
    </source>
</reference>
<evidence type="ECO:0000256" key="1">
    <source>
        <dbReference type="ARBA" id="ARBA00001412"/>
    </source>
</evidence>
<dbReference type="InterPro" id="IPR017853">
    <property type="entry name" value="GH"/>
</dbReference>
<keyword evidence="7" id="KW-0326">Glycosidase</keyword>
<dbReference type="InterPro" id="IPR029062">
    <property type="entry name" value="Class_I_gatase-like"/>
</dbReference>
<dbReference type="GO" id="GO:0004565">
    <property type="term" value="F:beta-galactosidase activity"/>
    <property type="evidence" value="ECO:0007669"/>
    <property type="project" value="UniProtKB-EC"/>
</dbReference>
<dbReference type="InterPro" id="IPR003476">
    <property type="entry name" value="Glyco_hydro_42"/>
</dbReference>
<dbReference type="AlphaFoldDB" id="A0A4S8QF01"/>
<dbReference type="Gene3D" id="3.20.20.80">
    <property type="entry name" value="Glycosidases"/>
    <property type="match status" value="1"/>
</dbReference>
<evidence type="ECO:0000256" key="4">
    <source>
        <dbReference type="ARBA" id="ARBA00022723"/>
    </source>
</evidence>
<evidence type="ECO:0000256" key="7">
    <source>
        <dbReference type="ARBA" id="ARBA00023295"/>
    </source>
</evidence>
<accession>A0A4S8QF01</accession>
<feature type="domain" description="Glycoside hydrolase family 42 N-terminal" evidence="8">
    <location>
        <begin position="19"/>
        <end position="398"/>
    </location>
</feature>